<name>A0AAJ2MJ89_9LACT</name>
<proteinExistence type="predicted"/>
<accession>A0AAJ2MJ89</accession>
<comment type="caution">
    <text evidence="1">The sequence shown here is derived from an EMBL/GenBank/DDBJ whole genome shotgun (WGS) entry which is preliminary data.</text>
</comment>
<dbReference type="EMBL" id="JARPXR010000007">
    <property type="protein sequence ID" value="MDT2583890.1"/>
    <property type="molecule type" value="Genomic_DNA"/>
</dbReference>
<gene>
    <name evidence="1" type="ORF">P7D17_07145</name>
</gene>
<evidence type="ECO:0000313" key="2">
    <source>
        <dbReference type="Proteomes" id="UP001262817"/>
    </source>
</evidence>
<evidence type="ECO:0000313" key="1">
    <source>
        <dbReference type="EMBL" id="MDT2583890.1"/>
    </source>
</evidence>
<protein>
    <submittedName>
        <fullName evidence="1">Uncharacterized protein</fullName>
    </submittedName>
</protein>
<dbReference type="AlphaFoldDB" id="A0AAJ2MJ89"/>
<reference evidence="1" key="1">
    <citation type="submission" date="2023-03" db="EMBL/GenBank/DDBJ databases">
        <authorList>
            <person name="Shen W."/>
            <person name="Cai J."/>
        </authorList>
    </citation>
    <scope>NUCLEOTIDE SEQUENCE</scope>
    <source>
        <strain evidence="1">P86-2</strain>
    </source>
</reference>
<dbReference type="RefSeq" id="WP_198495080.1">
    <property type="nucleotide sequence ID" value="NZ_CP127854.1"/>
</dbReference>
<organism evidence="1 2">
    <name type="scientific">Lactococcus petauri</name>
    <dbReference type="NCBI Taxonomy" id="1940789"/>
    <lineage>
        <taxon>Bacteria</taxon>
        <taxon>Bacillati</taxon>
        <taxon>Bacillota</taxon>
        <taxon>Bacilli</taxon>
        <taxon>Lactobacillales</taxon>
        <taxon>Streptococcaceae</taxon>
        <taxon>Lactococcus</taxon>
    </lineage>
</organism>
<sequence>MIVDLKTKYQLAAIFHWSVKTVEKHLTEMERNEFSKYILAPTKDLRRVSLAGYYKYMEYKEAQRKKML</sequence>
<dbReference type="Proteomes" id="UP001262817">
    <property type="component" value="Unassembled WGS sequence"/>
</dbReference>